<dbReference type="OrthoDB" id="8456663at2"/>
<proteinExistence type="predicted"/>
<accession>B8ITA0</accession>
<dbReference type="RefSeq" id="WP_015928675.1">
    <property type="nucleotide sequence ID" value="NC_011894.1"/>
</dbReference>
<dbReference type="Proteomes" id="UP000008207">
    <property type="component" value="Chromosome"/>
</dbReference>
<evidence type="ECO:0000313" key="1">
    <source>
        <dbReference type="EMBL" id="ACL56986.1"/>
    </source>
</evidence>
<dbReference type="EMBL" id="CP001349">
    <property type="protein sequence ID" value="ACL56986.1"/>
    <property type="molecule type" value="Genomic_DNA"/>
</dbReference>
<dbReference type="HOGENOM" id="CLU_1946304_0_0_5"/>
<reference evidence="1 2" key="1">
    <citation type="submission" date="2009-01" db="EMBL/GenBank/DDBJ databases">
        <title>Complete sequence of chromosome of Methylobacterium nodulans ORS 2060.</title>
        <authorList>
            <consortium name="US DOE Joint Genome Institute"/>
            <person name="Lucas S."/>
            <person name="Copeland A."/>
            <person name="Lapidus A."/>
            <person name="Glavina del Rio T."/>
            <person name="Dalin E."/>
            <person name="Tice H."/>
            <person name="Bruce D."/>
            <person name="Goodwin L."/>
            <person name="Pitluck S."/>
            <person name="Sims D."/>
            <person name="Brettin T."/>
            <person name="Detter J.C."/>
            <person name="Han C."/>
            <person name="Larimer F."/>
            <person name="Land M."/>
            <person name="Hauser L."/>
            <person name="Kyrpides N."/>
            <person name="Ivanova N."/>
            <person name="Marx C.J."/>
            <person name="Richardson P."/>
        </authorList>
    </citation>
    <scope>NUCLEOTIDE SEQUENCE [LARGE SCALE GENOMIC DNA]</scope>
    <source>
        <strain evidence="2">LMG 21967 / CNCM I-2342 / ORS 2060</strain>
    </source>
</reference>
<organism evidence="1 2">
    <name type="scientific">Methylobacterium nodulans (strain LMG 21967 / CNCM I-2342 / ORS 2060)</name>
    <dbReference type="NCBI Taxonomy" id="460265"/>
    <lineage>
        <taxon>Bacteria</taxon>
        <taxon>Pseudomonadati</taxon>
        <taxon>Pseudomonadota</taxon>
        <taxon>Alphaproteobacteria</taxon>
        <taxon>Hyphomicrobiales</taxon>
        <taxon>Methylobacteriaceae</taxon>
        <taxon>Methylobacterium</taxon>
    </lineage>
</organism>
<gene>
    <name evidence="1" type="ordered locus">Mnod_1999</name>
</gene>
<evidence type="ECO:0000313" key="2">
    <source>
        <dbReference type="Proteomes" id="UP000008207"/>
    </source>
</evidence>
<dbReference type="KEGG" id="mno:Mnod_1999"/>
<protein>
    <submittedName>
        <fullName evidence="1">DCL3 dicer-like protein</fullName>
    </submittedName>
</protein>
<name>B8ITA0_METNO</name>
<keyword evidence="2" id="KW-1185">Reference proteome</keyword>
<dbReference type="AlphaFoldDB" id="B8ITA0"/>
<dbReference type="eggNOG" id="ENOG50348MA">
    <property type="taxonomic scope" value="Bacteria"/>
</dbReference>
<sequence>MPTIAQRQRRQLGVVHADITTARTGAYYAAAGAQRIAADVVTGPIAATKKVTVQLLQATDGAGAGAKPLGAPVEKVAPAGGGALLVTAEAKTEQLDDGYSYVAVQISSDNAGAVIGTAVLLFGDNRYNP</sequence>
<dbReference type="STRING" id="460265.Mnod_1999"/>